<sequence length="450" mass="50707">MASFRFLHAADLHLDSPFRGMAQVPESYRERLRESTFTAFSNLIDLAIREHVDFIVLSGDIYDASDRSLRAQLRLQRGLSRLAGHHIPVYIIHGNHDPEDGVQAQLDWPANVHFFGSKEVTAKTVFRGGRSQVDTDAAAEGSVEPLAVVCGISYASMALNDNVAKSYQRLPHSELYHIGLLHGNVDGDPNHDNYAPCAKRELIESGIDYWALGHIHMREILHEQEPWIVYPGNIQGRSVKEHGAKGCYIVDVAADKQAELTFCPLDDVRWHVVNLSIEGVNTEQELKNRLDLAMERLRETSEDRMKIVRFMMTGRGPLHRKLEQPGFVQELLQALREEEEHRAEASESYLIWVESLQVQTGLALDMETLKEQDSFLGELFRLSIQAEQDVDLFTELMNESLISVQGTARLRQLTEDMVNSEGQTWLERARELAAVLLEDASEGQAGGDAS</sequence>
<gene>
    <name evidence="3" type="ORF">BVG16_02150</name>
</gene>
<dbReference type="CDD" id="cd00840">
    <property type="entry name" value="MPP_Mre11_N"/>
    <property type="match status" value="1"/>
</dbReference>
<dbReference type="InterPro" id="IPR004843">
    <property type="entry name" value="Calcineurin-like_PHP"/>
</dbReference>
<dbReference type="Pfam" id="PF00149">
    <property type="entry name" value="Metallophos"/>
    <property type="match status" value="1"/>
</dbReference>
<dbReference type="PANTHER" id="PTHR30337">
    <property type="entry name" value="COMPONENT OF ATP-DEPENDENT DSDNA EXONUCLEASE"/>
    <property type="match status" value="1"/>
</dbReference>
<reference evidence="3 4" key="1">
    <citation type="submission" date="2017-01" db="EMBL/GenBank/DDBJ databases">
        <title>Genome analysis of Paenibacillus selenitrireducens ES3-24.</title>
        <authorList>
            <person name="Xu D."/>
            <person name="Yao R."/>
            <person name="Zheng S."/>
        </authorList>
    </citation>
    <scope>NUCLEOTIDE SEQUENCE [LARGE SCALE GENOMIC DNA]</scope>
    <source>
        <strain evidence="3 4">ES3-24</strain>
    </source>
</reference>
<comment type="caution">
    <text evidence="3">The sequence shown here is derived from an EMBL/GenBank/DDBJ whole genome shotgun (WGS) entry which is preliminary data.</text>
</comment>
<dbReference type="PIRSF" id="PIRSF033091">
    <property type="entry name" value="Pesterase_YhaO"/>
    <property type="match status" value="1"/>
</dbReference>
<evidence type="ECO:0000256" key="1">
    <source>
        <dbReference type="ARBA" id="ARBA00022801"/>
    </source>
</evidence>
<evidence type="ECO:0000313" key="4">
    <source>
        <dbReference type="Proteomes" id="UP000190188"/>
    </source>
</evidence>
<dbReference type="EMBL" id="MSZX01000001">
    <property type="protein sequence ID" value="OPA81158.1"/>
    <property type="molecule type" value="Genomic_DNA"/>
</dbReference>
<dbReference type="Gene3D" id="3.60.21.10">
    <property type="match status" value="1"/>
</dbReference>
<evidence type="ECO:0000313" key="3">
    <source>
        <dbReference type="EMBL" id="OPA81158.1"/>
    </source>
</evidence>
<name>A0A1T2XMV8_9BACL</name>
<dbReference type="InterPro" id="IPR050535">
    <property type="entry name" value="DNA_Repair-Maintenance_Comp"/>
</dbReference>
<accession>A0A1T2XMV8</accession>
<protein>
    <recommendedName>
        <fullName evidence="2">Calcineurin-like phosphoesterase domain-containing protein</fullName>
    </recommendedName>
</protein>
<dbReference type="InterPro" id="IPR014576">
    <property type="entry name" value="Pesterase_YhaO"/>
</dbReference>
<keyword evidence="4" id="KW-1185">Reference proteome</keyword>
<evidence type="ECO:0000259" key="2">
    <source>
        <dbReference type="Pfam" id="PF00149"/>
    </source>
</evidence>
<dbReference type="SUPFAM" id="SSF56300">
    <property type="entry name" value="Metallo-dependent phosphatases"/>
    <property type="match status" value="1"/>
</dbReference>
<dbReference type="RefSeq" id="WP_078496884.1">
    <property type="nucleotide sequence ID" value="NZ_MSZX01000001.1"/>
</dbReference>
<dbReference type="InterPro" id="IPR029052">
    <property type="entry name" value="Metallo-depent_PP-like"/>
</dbReference>
<organism evidence="3 4">
    <name type="scientific">Paenibacillus selenitireducens</name>
    <dbReference type="NCBI Taxonomy" id="1324314"/>
    <lineage>
        <taxon>Bacteria</taxon>
        <taxon>Bacillati</taxon>
        <taxon>Bacillota</taxon>
        <taxon>Bacilli</taxon>
        <taxon>Bacillales</taxon>
        <taxon>Paenibacillaceae</taxon>
        <taxon>Paenibacillus</taxon>
    </lineage>
</organism>
<keyword evidence="1" id="KW-0378">Hydrolase</keyword>
<dbReference type="OrthoDB" id="9773856at2"/>
<feature type="domain" description="Calcineurin-like phosphoesterase" evidence="2">
    <location>
        <begin position="4"/>
        <end position="217"/>
    </location>
</feature>
<dbReference type="Proteomes" id="UP000190188">
    <property type="component" value="Unassembled WGS sequence"/>
</dbReference>
<dbReference type="GO" id="GO:0016787">
    <property type="term" value="F:hydrolase activity"/>
    <property type="evidence" value="ECO:0007669"/>
    <property type="project" value="UniProtKB-KW"/>
</dbReference>
<dbReference type="PANTHER" id="PTHR30337:SF7">
    <property type="entry name" value="PHOSPHOESTERASE"/>
    <property type="match status" value="1"/>
</dbReference>
<dbReference type="InterPro" id="IPR041796">
    <property type="entry name" value="Mre11_N"/>
</dbReference>
<proteinExistence type="predicted"/>
<dbReference type="AlphaFoldDB" id="A0A1T2XMV8"/>
<dbReference type="STRING" id="1324314.BVG16_02150"/>